<evidence type="ECO:0000256" key="2">
    <source>
        <dbReference type="SAM" id="SignalP"/>
    </source>
</evidence>
<gene>
    <name evidence="3" type="ORF">SPHA_39929</name>
</gene>
<name>A0A812CIV1_ACAPH</name>
<feature type="signal peptide" evidence="2">
    <location>
        <begin position="1"/>
        <end position="30"/>
    </location>
</feature>
<feature type="chain" id="PRO_5032651011" evidence="2">
    <location>
        <begin position="31"/>
        <end position="194"/>
    </location>
</feature>
<keyword evidence="1" id="KW-1133">Transmembrane helix</keyword>
<comment type="caution">
    <text evidence="3">The sequence shown here is derived from an EMBL/GenBank/DDBJ whole genome shotgun (WGS) entry which is preliminary data.</text>
</comment>
<evidence type="ECO:0000313" key="3">
    <source>
        <dbReference type="EMBL" id="CAE1276299.1"/>
    </source>
</evidence>
<reference evidence="3" key="1">
    <citation type="submission" date="2021-01" db="EMBL/GenBank/DDBJ databases">
        <authorList>
            <person name="Li R."/>
            <person name="Bekaert M."/>
        </authorList>
    </citation>
    <scope>NUCLEOTIDE SEQUENCE</scope>
    <source>
        <strain evidence="3">Farmed</strain>
    </source>
</reference>
<keyword evidence="1" id="KW-0812">Transmembrane</keyword>
<sequence>MQTKNKKTPLRMTFASRLLLVFSFPTHVSENTSCPSLSVLQYSQQPPPLLLPPAISTVPSLDQISLVLHHFPSFTIYVIFFFFSKFEFFSHFFFTFSWDLIAFFPPLSFSHLNFSLTFSTSSRAVITFFLSFSLSEFFFQFRFFCHLKSRLFIPLTKSPLFSIISPLSFYTLLFFLSPNFNSSLTFSFPFLLPI</sequence>
<keyword evidence="4" id="KW-1185">Reference proteome</keyword>
<dbReference type="EMBL" id="CAHIKZ030001878">
    <property type="protein sequence ID" value="CAE1276299.1"/>
    <property type="molecule type" value="Genomic_DNA"/>
</dbReference>
<accession>A0A812CIV1</accession>
<feature type="transmembrane region" description="Helical" evidence="1">
    <location>
        <begin position="121"/>
        <end position="139"/>
    </location>
</feature>
<evidence type="ECO:0000313" key="4">
    <source>
        <dbReference type="Proteomes" id="UP000597762"/>
    </source>
</evidence>
<proteinExistence type="predicted"/>
<evidence type="ECO:0000256" key="1">
    <source>
        <dbReference type="SAM" id="Phobius"/>
    </source>
</evidence>
<keyword evidence="2" id="KW-0732">Signal</keyword>
<dbReference type="Proteomes" id="UP000597762">
    <property type="component" value="Unassembled WGS sequence"/>
</dbReference>
<dbReference type="AlphaFoldDB" id="A0A812CIV1"/>
<organism evidence="3 4">
    <name type="scientific">Acanthosepion pharaonis</name>
    <name type="common">Pharaoh cuttlefish</name>
    <name type="synonym">Sepia pharaonis</name>
    <dbReference type="NCBI Taxonomy" id="158019"/>
    <lineage>
        <taxon>Eukaryota</taxon>
        <taxon>Metazoa</taxon>
        <taxon>Spiralia</taxon>
        <taxon>Lophotrochozoa</taxon>
        <taxon>Mollusca</taxon>
        <taxon>Cephalopoda</taxon>
        <taxon>Coleoidea</taxon>
        <taxon>Decapodiformes</taxon>
        <taxon>Sepiida</taxon>
        <taxon>Sepiina</taxon>
        <taxon>Sepiidae</taxon>
        <taxon>Acanthosepion</taxon>
    </lineage>
</organism>
<keyword evidence="1" id="KW-0472">Membrane</keyword>
<protein>
    <submittedName>
        <fullName evidence="3">Uncharacterized protein</fullName>
    </submittedName>
</protein>
<feature type="transmembrane region" description="Helical" evidence="1">
    <location>
        <begin position="160"/>
        <end position="180"/>
    </location>
</feature>